<reference evidence="4" key="1">
    <citation type="submission" date="2016-06" db="UniProtKB">
        <authorList>
            <consortium name="WormBaseParasite"/>
        </authorList>
    </citation>
    <scope>IDENTIFICATION</scope>
</reference>
<evidence type="ECO:0000313" key="4">
    <source>
        <dbReference type="WBParaSite" id="TCNE_0001168201-mRNA-1"/>
    </source>
</evidence>
<name>A0A183UT62_TOXCA</name>
<gene>
    <name evidence="2" type="ORF">TCNE_LOCUS11682</name>
</gene>
<organism evidence="3 4">
    <name type="scientific">Toxocara canis</name>
    <name type="common">Canine roundworm</name>
    <dbReference type="NCBI Taxonomy" id="6265"/>
    <lineage>
        <taxon>Eukaryota</taxon>
        <taxon>Metazoa</taxon>
        <taxon>Ecdysozoa</taxon>
        <taxon>Nematoda</taxon>
        <taxon>Chromadorea</taxon>
        <taxon>Rhabditida</taxon>
        <taxon>Spirurina</taxon>
        <taxon>Ascaridomorpha</taxon>
        <taxon>Ascaridoidea</taxon>
        <taxon>Toxocaridae</taxon>
        <taxon>Toxocara</taxon>
    </lineage>
</organism>
<feature type="region of interest" description="Disordered" evidence="1">
    <location>
        <begin position="263"/>
        <end position="288"/>
    </location>
</feature>
<evidence type="ECO:0000256" key="1">
    <source>
        <dbReference type="SAM" id="MobiDB-lite"/>
    </source>
</evidence>
<sequence length="288" mass="31537">MTVVVNSPCMADSVEADIVSAVVEKCDVLVCCSKPKDSKESAKNELAEELKKRGDVGIAKPRVEEVSVFYQFNRQRTQKIGVGAIFNSEKPNEEIELVEQLMRKEFECDSIGYLPFYASDRCVASLFPGYETIEEEFNILMPSNERAVNAMVFEKSTANVRSSFAERALPATLTVPSRAKRGRSPTGVVVELEIEAGEEVANTEALVDVAANSFEEVSLDITEFSSDVLDVDVTMEAVMEEEDIEAVGPAFYTQVRDFGALNFGTPGSQPAGDPLRKQPGIAPRSSRV</sequence>
<accession>A0A183UT62</accession>
<proteinExistence type="predicted"/>
<reference evidence="2 3" key="2">
    <citation type="submission" date="2018-11" db="EMBL/GenBank/DDBJ databases">
        <authorList>
            <consortium name="Pathogen Informatics"/>
        </authorList>
    </citation>
    <scope>NUCLEOTIDE SEQUENCE [LARGE SCALE GENOMIC DNA]</scope>
</reference>
<dbReference type="WBParaSite" id="TCNE_0001168201-mRNA-1">
    <property type="protein sequence ID" value="TCNE_0001168201-mRNA-1"/>
    <property type="gene ID" value="TCNE_0001168201"/>
</dbReference>
<dbReference type="EMBL" id="UYWY01020949">
    <property type="protein sequence ID" value="VDM43003.1"/>
    <property type="molecule type" value="Genomic_DNA"/>
</dbReference>
<evidence type="ECO:0000313" key="2">
    <source>
        <dbReference type="EMBL" id="VDM43003.1"/>
    </source>
</evidence>
<keyword evidence="3" id="KW-1185">Reference proteome</keyword>
<dbReference type="Proteomes" id="UP000050794">
    <property type="component" value="Unassembled WGS sequence"/>
</dbReference>
<dbReference type="AlphaFoldDB" id="A0A183UT62"/>
<protein>
    <submittedName>
        <fullName evidence="4">NPL domain-containing protein</fullName>
    </submittedName>
</protein>
<evidence type="ECO:0000313" key="3">
    <source>
        <dbReference type="Proteomes" id="UP000050794"/>
    </source>
</evidence>